<dbReference type="GO" id="GO:0005524">
    <property type="term" value="F:ATP binding"/>
    <property type="evidence" value="ECO:0007669"/>
    <property type="project" value="InterPro"/>
</dbReference>
<name>A0AAW2ESY8_9HYME</name>
<dbReference type="Proteomes" id="UP001430953">
    <property type="component" value="Unassembled WGS sequence"/>
</dbReference>
<keyword evidence="3" id="KW-1185">Reference proteome</keyword>
<dbReference type="InterPro" id="IPR014023">
    <property type="entry name" value="Mononeg_RNA_pol_cat"/>
</dbReference>
<dbReference type="EMBL" id="JADYXP020000019">
    <property type="protein sequence ID" value="KAL0105524.1"/>
    <property type="molecule type" value="Genomic_DNA"/>
</dbReference>
<proteinExistence type="predicted"/>
<comment type="caution">
    <text evidence="2">The sequence shown here is derived from an EMBL/GenBank/DDBJ whole genome shotgun (WGS) entry which is preliminary data.</text>
</comment>
<dbReference type="Pfam" id="PF00946">
    <property type="entry name" value="Mononeg_RNA_pol"/>
    <property type="match status" value="1"/>
</dbReference>
<sequence length="589" mass="69298">MEAHLEELLEEDEGLHYQHQRRPIFRKDRHLSSALVTSEIEYMLLHKENPREVKREHRELLAHVESTRAQILHSKDFFSWAMVEWKNFSYNKESLTGLTSALRVAQEALRISTLNYTGMERLISISPNQELTILYNIKVNFDRVISEITYSHDFHQSYMLGQYKGDTYGTLHLLWKDDGICWLITHSHFVGLRDIYGSWFSTILYSMTNENKYPGFNLYEEVSRTLEAGKQLVSRFKQDAYSFLKVWPFLVIASILRDTEGKKEFSNQLIKDLTRYENTKIFRLATRKIATDIQAQLHLELTGLWKCFGHPDILMTESVNSWISKGTVMKPIDQEIPKLLAAAFRLEFSRQFYKDKKIWPRLYIGPTTPAKIKTSYINNTWGETPSNQWCPEDFFDTRFEKNLDFDYHIELSDLLSDKSIIPSLTQWIHEYDKQAHRTMYGFFPRGPSATSKSVIVHYLTQDSISVKEVLDIISKGDIPSEWRVMVAVPKEKEFKGTNARFYGKMTFEMRLFQTITEKNIAEGVFPYIKHQSMTMNEEQLLRTIQRMTTPSSLIIGDAYVFIVLDFSSWCTNFRYEFVFLFFTELDSLW</sequence>
<feature type="domain" description="RdRp catalytic" evidence="1">
    <location>
        <begin position="558"/>
        <end position="589"/>
    </location>
</feature>
<dbReference type="GO" id="GO:0004482">
    <property type="term" value="F:mRNA 5'-cap (guanine-N7-)-methyltransferase activity"/>
    <property type="evidence" value="ECO:0007669"/>
    <property type="project" value="InterPro"/>
</dbReference>
<evidence type="ECO:0000259" key="1">
    <source>
        <dbReference type="PROSITE" id="PS50526"/>
    </source>
</evidence>
<protein>
    <recommendedName>
        <fullName evidence="1">RdRp catalytic domain-containing protein</fullName>
    </recommendedName>
</protein>
<accession>A0AAW2ESY8</accession>
<reference evidence="2 3" key="1">
    <citation type="submission" date="2023-03" db="EMBL/GenBank/DDBJ databases">
        <title>High recombination rates correlate with genetic variation in Cardiocondyla obscurior ants.</title>
        <authorList>
            <person name="Errbii M."/>
        </authorList>
    </citation>
    <scope>NUCLEOTIDE SEQUENCE [LARGE SCALE GENOMIC DNA]</scope>
    <source>
        <strain evidence="2">Alpha-2009</strain>
        <tissue evidence="2">Whole body</tissue>
    </source>
</reference>
<dbReference type="PROSITE" id="PS50526">
    <property type="entry name" value="RDRP_SSRNA_NEG_NONSEG"/>
    <property type="match status" value="1"/>
</dbReference>
<evidence type="ECO:0000313" key="3">
    <source>
        <dbReference type="Proteomes" id="UP001430953"/>
    </source>
</evidence>
<dbReference type="AlphaFoldDB" id="A0AAW2ESY8"/>
<gene>
    <name evidence="2" type="ORF">PUN28_016888</name>
</gene>
<evidence type="ECO:0000313" key="2">
    <source>
        <dbReference type="EMBL" id="KAL0105524.1"/>
    </source>
</evidence>
<dbReference type="GO" id="GO:0003968">
    <property type="term" value="F:RNA-directed RNA polymerase activity"/>
    <property type="evidence" value="ECO:0007669"/>
    <property type="project" value="InterPro"/>
</dbReference>
<organism evidence="2 3">
    <name type="scientific">Cardiocondyla obscurior</name>
    <dbReference type="NCBI Taxonomy" id="286306"/>
    <lineage>
        <taxon>Eukaryota</taxon>
        <taxon>Metazoa</taxon>
        <taxon>Ecdysozoa</taxon>
        <taxon>Arthropoda</taxon>
        <taxon>Hexapoda</taxon>
        <taxon>Insecta</taxon>
        <taxon>Pterygota</taxon>
        <taxon>Neoptera</taxon>
        <taxon>Endopterygota</taxon>
        <taxon>Hymenoptera</taxon>
        <taxon>Apocrita</taxon>
        <taxon>Aculeata</taxon>
        <taxon>Formicoidea</taxon>
        <taxon>Formicidae</taxon>
        <taxon>Myrmicinae</taxon>
        <taxon>Cardiocondyla</taxon>
    </lineage>
</organism>